<name>A0A1G2HR30_9BACT</name>
<evidence type="ECO:0000256" key="1">
    <source>
        <dbReference type="ARBA" id="ARBA00006611"/>
    </source>
</evidence>
<reference evidence="3 4" key="1">
    <citation type="journal article" date="2016" name="Nat. Commun.">
        <title>Thousands of microbial genomes shed light on interconnected biogeochemical processes in an aquifer system.</title>
        <authorList>
            <person name="Anantharaman K."/>
            <person name="Brown C.T."/>
            <person name="Hug L.A."/>
            <person name="Sharon I."/>
            <person name="Castelle C.J."/>
            <person name="Probst A.J."/>
            <person name="Thomas B.C."/>
            <person name="Singh A."/>
            <person name="Wilkins M.J."/>
            <person name="Karaoz U."/>
            <person name="Brodie E.L."/>
            <person name="Williams K.H."/>
            <person name="Hubbard S.S."/>
            <person name="Banfield J.F."/>
        </authorList>
    </citation>
    <scope>NUCLEOTIDE SEQUENCE [LARGE SCALE GENOMIC DNA]</scope>
</reference>
<dbReference type="SUPFAM" id="SSF52540">
    <property type="entry name" value="P-loop containing nucleoside triphosphate hydrolases"/>
    <property type="match status" value="1"/>
</dbReference>
<accession>A0A1G2HR30</accession>
<dbReference type="GO" id="GO:0005524">
    <property type="term" value="F:ATP binding"/>
    <property type="evidence" value="ECO:0007669"/>
    <property type="project" value="InterPro"/>
</dbReference>
<organism evidence="3 4">
    <name type="scientific">Candidatus Staskawiczbacteria bacterium RIFCSPHIGHO2_01_FULL_36_16</name>
    <dbReference type="NCBI Taxonomy" id="1802200"/>
    <lineage>
        <taxon>Bacteria</taxon>
        <taxon>Candidatus Staskawicziibacteriota</taxon>
    </lineage>
</organism>
<dbReference type="EMBL" id="MHOM01000018">
    <property type="protein sequence ID" value="OGZ64893.1"/>
    <property type="molecule type" value="Genomic_DNA"/>
</dbReference>
<evidence type="ECO:0000259" key="2">
    <source>
        <dbReference type="Pfam" id="PF00437"/>
    </source>
</evidence>
<proteinExistence type="inferred from homology"/>
<dbReference type="CDD" id="cd01131">
    <property type="entry name" value="PilT"/>
    <property type="match status" value="1"/>
</dbReference>
<dbReference type="Pfam" id="PF00437">
    <property type="entry name" value="T2SSE"/>
    <property type="match status" value="1"/>
</dbReference>
<dbReference type="GO" id="GO:0016887">
    <property type="term" value="F:ATP hydrolysis activity"/>
    <property type="evidence" value="ECO:0007669"/>
    <property type="project" value="InterPro"/>
</dbReference>
<protein>
    <submittedName>
        <fullName evidence="3">Type IV pili twitching motility protein PilT</fullName>
    </submittedName>
</protein>
<sequence length="355" mass="39993">MVDYLSYFKKLLEITIQEEASDLDISVNHPPNIRITGQLVPLTREKQVSEKDSEEMAFAIMSENQRKRFLEEREIDFSYSLEDRGRFRVNAFFQRGSVSLALRFIPSKIRTIEELNLPPVLHDFTSRPQGLVLVTGASSQGKSTSLAAMIDEINHTRPVHIITIEDPIEYSYPVDRAIIDQREVSLDTLSFTNALRATFRQNPDVIMVGEMRDLETISTTITAAETGHLVFATLHTNSSAQTIHRVVDVFPGDQQNQIRFQLASSLLGIISQRLVPRIKGGFIPVCEVMLCNNAISTLIRENKTHEIPAVIETSAKEGMISSSRALVDLVRKKEISLKNAIDYALDPSEVKNLLR</sequence>
<gene>
    <name evidence="3" type="ORF">A2812_02510</name>
</gene>
<dbReference type="Proteomes" id="UP000177190">
    <property type="component" value="Unassembled WGS sequence"/>
</dbReference>
<dbReference type="InterPro" id="IPR050921">
    <property type="entry name" value="T4SS_GSP_E_ATPase"/>
</dbReference>
<dbReference type="PANTHER" id="PTHR30486">
    <property type="entry name" value="TWITCHING MOTILITY PROTEIN PILT"/>
    <property type="match status" value="1"/>
</dbReference>
<evidence type="ECO:0000313" key="3">
    <source>
        <dbReference type="EMBL" id="OGZ64893.1"/>
    </source>
</evidence>
<dbReference type="InterPro" id="IPR027417">
    <property type="entry name" value="P-loop_NTPase"/>
</dbReference>
<dbReference type="InterPro" id="IPR006321">
    <property type="entry name" value="PilT/PilU"/>
</dbReference>
<dbReference type="PANTHER" id="PTHR30486:SF16">
    <property type="entry name" value="TWITCHING MOTILITY PROTEIN PILT"/>
    <property type="match status" value="1"/>
</dbReference>
<dbReference type="Gene3D" id="3.40.50.300">
    <property type="entry name" value="P-loop containing nucleotide triphosphate hydrolases"/>
    <property type="match status" value="1"/>
</dbReference>
<dbReference type="NCBIfam" id="TIGR01420">
    <property type="entry name" value="pilT_fam"/>
    <property type="match status" value="1"/>
</dbReference>
<evidence type="ECO:0000313" key="4">
    <source>
        <dbReference type="Proteomes" id="UP000177190"/>
    </source>
</evidence>
<dbReference type="InterPro" id="IPR001482">
    <property type="entry name" value="T2SS/T4SS_dom"/>
</dbReference>
<feature type="domain" description="Bacterial type II secretion system protein E" evidence="2">
    <location>
        <begin position="67"/>
        <end position="278"/>
    </location>
</feature>
<dbReference type="AlphaFoldDB" id="A0A1G2HR30"/>
<dbReference type="STRING" id="1802200.A2812_02510"/>
<comment type="caution">
    <text evidence="3">The sequence shown here is derived from an EMBL/GenBank/DDBJ whole genome shotgun (WGS) entry which is preliminary data.</text>
</comment>
<dbReference type="Gene3D" id="3.30.450.90">
    <property type="match status" value="1"/>
</dbReference>
<comment type="similarity">
    <text evidence="1">Belongs to the GSP E family.</text>
</comment>